<protein>
    <submittedName>
        <fullName evidence="2">FACT complex subunit</fullName>
    </submittedName>
</protein>
<evidence type="ECO:0000313" key="2">
    <source>
        <dbReference type="WBParaSite" id="JU765_v2.g6025.t1"/>
    </source>
</evidence>
<name>A0AC34RE49_9BILA</name>
<dbReference type="Proteomes" id="UP000887576">
    <property type="component" value="Unplaced"/>
</dbReference>
<accession>A0AC34RE49</accession>
<evidence type="ECO:0000313" key="1">
    <source>
        <dbReference type="Proteomes" id="UP000887576"/>
    </source>
</evidence>
<sequence length="123" mass="14146">MEFQLADVSTFHFSQFLKSALVFSKKIKVKFTPEDYAKVAVLIYKRPDDLVDVFFVVTSMVDVAYECTVAIDGLQKTGKNDVREKKCCKEFKKWGKICDLFKLEKLTVEWSAILKPKIVIPAQ</sequence>
<reference evidence="2" key="1">
    <citation type="submission" date="2022-11" db="UniProtKB">
        <authorList>
            <consortium name="WormBaseParasite"/>
        </authorList>
    </citation>
    <scope>IDENTIFICATION</scope>
</reference>
<dbReference type="WBParaSite" id="JU765_v2.g6025.t1">
    <property type="protein sequence ID" value="JU765_v2.g6025.t1"/>
    <property type="gene ID" value="JU765_v2.g6025"/>
</dbReference>
<proteinExistence type="predicted"/>
<organism evidence="1 2">
    <name type="scientific">Panagrolaimus sp. JU765</name>
    <dbReference type="NCBI Taxonomy" id="591449"/>
    <lineage>
        <taxon>Eukaryota</taxon>
        <taxon>Metazoa</taxon>
        <taxon>Ecdysozoa</taxon>
        <taxon>Nematoda</taxon>
        <taxon>Chromadorea</taxon>
        <taxon>Rhabditida</taxon>
        <taxon>Tylenchina</taxon>
        <taxon>Panagrolaimomorpha</taxon>
        <taxon>Panagrolaimoidea</taxon>
        <taxon>Panagrolaimidae</taxon>
        <taxon>Panagrolaimus</taxon>
    </lineage>
</organism>